<dbReference type="InterPro" id="IPR046357">
    <property type="entry name" value="PPIase_dom_sf"/>
</dbReference>
<keyword evidence="9" id="KW-1185">Reference proteome</keyword>
<evidence type="ECO:0000256" key="2">
    <source>
        <dbReference type="ARBA" id="ARBA00006577"/>
    </source>
</evidence>
<evidence type="ECO:0000313" key="8">
    <source>
        <dbReference type="EMBL" id="ANO52958.1"/>
    </source>
</evidence>
<dbReference type="AlphaFoldDB" id="A0A193LKK4"/>
<evidence type="ECO:0000313" key="9">
    <source>
        <dbReference type="Proteomes" id="UP000092695"/>
    </source>
</evidence>
<dbReference type="FunFam" id="3.10.50.40:FF:000006">
    <property type="entry name" value="Peptidyl-prolyl cis-trans isomerase"/>
    <property type="match status" value="1"/>
</dbReference>
<dbReference type="Pfam" id="PF00254">
    <property type="entry name" value="FKBP_C"/>
    <property type="match status" value="1"/>
</dbReference>
<evidence type="ECO:0000256" key="1">
    <source>
        <dbReference type="ARBA" id="ARBA00000971"/>
    </source>
</evidence>
<evidence type="ECO:0000256" key="5">
    <source>
        <dbReference type="PROSITE-ProRule" id="PRU00277"/>
    </source>
</evidence>
<gene>
    <name evidence="8" type="ORF">BA177_03140</name>
</gene>
<evidence type="ECO:0000259" key="7">
    <source>
        <dbReference type="PROSITE" id="PS50059"/>
    </source>
</evidence>
<evidence type="ECO:0000256" key="4">
    <source>
        <dbReference type="ARBA" id="ARBA00023235"/>
    </source>
</evidence>
<dbReference type="Gene3D" id="3.10.50.40">
    <property type="match status" value="1"/>
</dbReference>
<dbReference type="KEGG" id="woc:BA177_03140"/>
<dbReference type="InterPro" id="IPR001179">
    <property type="entry name" value="PPIase_FKBP_dom"/>
</dbReference>
<dbReference type="STRING" id="1548547.BA177_03140"/>
<dbReference type="GO" id="GO:0003755">
    <property type="term" value="F:peptidyl-prolyl cis-trans isomerase activity"/>
    <property type="evidence" value="ECO:0007669"/>
    <property type="project" value="UniProtKB-UniRule"/>
</dbReference>
<evidence type="ECO:0000256" key="3">
    <source>
        <dbReference type="ARBA" id="ARBA00023110"/>
    </source>
</evidence>
<comment type="similarity">
    <text evidence="2 6">Belongs to the FKBP-type PPIase family.</text>
</comment>
<proteinExistence type="inferred from homology"/>
<sequence>MTVRVLRPGDGATATAGQIAVVHYTGWLYDPAAVDHRGDKFDSSVDRGQHFRFPLGAGRVIRGWDAGVAGMQVGELRELTIEPELAYGDRGAGDVIPPGATLVFEVELAGLEDRDGAN</sequence>
<protein>
    <recommendedName>
        <fullName evidence="6">Peptidyl-prolyl cis-trans isomerase</fullName>
        <ecNumber evidence="6">5.2.1.8</ecNumber>
    </recommendedName>
</protein>
<reference evidence="8 9" key="1">
    <citation type="submission" date="2016-06" db="EMBL/GenBank/DDBJ databases">
        <title>Complete genome sequence of a deep-branching marine Gamma Proteobacterium Woeseia oceani type strain XK5.</title>
        <authorList>
            <person name="Mu D."/>
            <person name="Du Z."/>
        </authorList>
    </citation>
    <scope>NUCLEOTIDE SEQUENCE [LARGE SCALE GENOMIC DNA]</scope>
    <source>
        <strain evidence="8 9">XK5</strain>
    </source>
</reference>
<name>A0A193LKK4_9GAMM</name>
<accession>A0A193LKK4</accession>
<dbReference type="PANTHER" id="PTHR43811:SF19">
    <property type="entry name" value="39 KDA FK506-BINDING NUCLEAR PROTEIN"/>
    <property type="match status" value="1"/>
</dbReference>
<feature type="domain" description="PPIase FKBP-type" evidence="7">
    <location>
        <begin position="17"/>
        <end position="112"/>
    </location>
</feature>
<keyword evidence="3 5" id="KW-0697">Rotamase</keyword>
<dbReference type="EC" id="5.2.1.8" evidence="6"/>
<dbReference type="Proteomes" id="UP000092695">
    <property type="component" value="Chromosome"/>
</dbReference>
<dbReference type="PROSITE" id="PS50059">
    <property type="entry name" value="FKBP_PPIASE"/>
    <property type="match status" value="1"/>
</dbReference>
<dbReference type="SUPFAM" id="SSF54534">
    <property type="entry name" value="FKBP-like"/>
    <property type="match status" value="1"/>
</dbReference>
<comment type="catalytic activity">
    <reaction evidence="1 5 6">
        <text>[protein]-peptidylproline (omega=180) = [protein]-peptidylproline (omega=0)</text>
        <dbReference type="Rhea" id="RHEA:16237"/>
        <dbReference type="Rhea" id="RHEA-COMP:10747"/>
        <dbReference type="Rhea" id="RHEA-COMP:10748"/>
        <dbReference type="ChEBI" id="CHEBI:83833"/>
        <dbReference type="ChEBI" id="CHEBI:83834"/>
        <dbReference type="EC" id="5.2.1.8"/>
    </reaction>
</comment>
<dbReference type="EMBL" id="CP016268">
    <property type="protein sequence ID" value="ANO52958.1"/>
    <property type="molecule type" value="Genomic_DNA"/>
</dbReference>
<evidence type="ECO:0000256" key="6">
    <source>
        <dbReference type="RuleBase" id="RU003915"/>
    </source>
</evidence>
<dbReference type="PANTHER" id="PTHR43811">
    <property type="entry name" value="FKBP-TYPE PEPTIDYL-PROLYL CIS-TRANS ISOMERASE FKPA"/>
    <property type="match status" value="1"/>
</dbReference>
<organism evidence="8 9">
    <name type="scientific">Woeseia oceani</name>
    <dbReference type="NCBI Taxonomy" id="1548547"/>
    <lineage>
        <taxon>Bacteria</taxon>
        <taxon>Pseudomonadati</taxon>
        <taxon>Pseudomonadota</taxon>
        <taxon>Gammaproteobacteria</taxon>
        <taxon>Woeseiales</taxon>
        <taxon>Woeseiaceae</taxon>
        <taxon>Woeseia</taxon>
    </lineage>
</organism>
<keyword evidence="4 5" id="KW-0413">Isomerase</keyword>